<dbReference type="InterPro" id="IPR011174">
    <property type="entry name" value="ERM"/>
</dbReference>
<dbReference type="OrthoDB" id="6018897at2759"/>
<dbReference type="PRINTS" id="PR00661">
    <property type="entry name" value="ERMFAMILY"/>
</dbReference>
<dbReference type="InterPro" id="IPR018980">
    <property type="entry name" value="FERM_PH-like_C"/>
</dbReference>
<dbReference type="PRINTS" id="PR00935">
    <property type="entry name" value="BAND41"/>
</dbReference>
<protein>
    <recommendedName>
        <fullName evidence="5">FERM domain-containing protein</fullName>
    </recommendedName>
</protein>
<accession>A0A177B0K2</accession>
<dbReference type="InterPro" id="IPR000798">
    <property type="entry name" value="Ez/rad/moesin-like"/>
</dbReference>
<dbReference type="InterPro" id="IPR019749">
    <property type="entry name" value="Band_41_domain"/>
</dbReference>
<evidence type="ECO:0000313" key="6">
    <source>
        <dbReference type="EMBL" id="OAF67650.1"/>
    </source>
</evidence>
<reference evidence="6 7" key="1">
    <citation type="submission" date="2016-04" db="EMBL/GenBank/DDBJ databases">
        <title>The genome of Intoshia linei affirms orthonectids as highly simplified spiralians.</title>
        <authorList>
            <person name="Mikhailov K.V."/>
            <person name="Slusarev G.S."/>
            <person name="Nikitin M.A."/>
            <person name="Logacheva M.D."/>
            <person name="Penin A."/>
            <person name="Aleoshin V."/>
            <person name="Panchin Y.V."/>
        </authorList>
    </citation>
    <scope>NUCLEOTIDE SEQUENCE [LARGE SCALE GENOMIC DNA]</scope>
    <source>
        <strain evidence="6">Intl2013</strain>
        <tissue evidence="6">Whole animal</tissue>
    </source>
</reference>
<dbReference type="InterPro" id="IPR019748">
    <property type="entry name" value="FERM_central"/>
</dbReference>
<comment type="caution">
    <text evidence="6">The sequence shown here is derived from an EMBL/GenBank/DDBJ whole genome shotgun (WGS) entry which is preliminary data.</text>
</comment>
<dbReference type="PROSITE" id="PS50057">
    <property type="entry name" value="FERM_3"/>
    <property type="match status" value="1"/>
</dbReference>
<dbReference type="Gene3D" id="2.30.29.30">
    <property type="entry name" value="Pleckstrin-homology domain (PH domain)/Phosphotyrosine-binding domain (PTB)"/>
    <property type="match status" value="1"/>
</dbReference>
<keyword evidence="2" id="KW-1003">Cell membrane</keyword>
<evidence type="ECO:0000256" key="2">
    <source>
        <dbReference type="ARBA" id="ARBA00022475"/>
    </source>
</evidence>
<evidence type="ECO:0000259" key="5">
    <source>
        <dbReference type="PROSITE" id="PS50057"/>
    </source>
</evidence>
<dbReference type="InterPro" id="IPR029071">
    <property type="entry name" value="Ubiquitin-like_domsf"/>
</dbReference>
<organism evidence="6 7">
    <name type="scientific">Intoshia linei</name>
    <dbReference type="NCBI Taxonomy" id="1819745"/>
    <lineage>
        <taxon>Eukaryota</taxon>
        <taxon>Metazoa</taxon>
        <taxon>Spiralia</taxon>
        <taxon>Lophotrochozoa</taxon>
        <taxon>Mesozoa</taxon>
        <taxon>Orthonectida</taxon>
        <taxon>Rhopaluridae</taxon>
        <taxon>Intoshia</taxon>
    </lineage>
</organism>
<dbReference type="InterPro" id="IPR018979">
    <property type="entry name" value="FERM_N"/>
</dbReference>
<dbReference type="SUPFAM" id="SSF50729">
    <property type="entry name" value="PH domain-like"/>
    <property type="match status" value="1"/>
</dbReference>
<dbReference type="Pfam" id="PF09379">
    <property type="entry name" value="FERM_N"/>
    <property type="match status" value="1"/>
</dbReference>
<dbReference type="Pfam" id="PF00373">
    <property type="entry name" value="FERM_M"/>
    <property type="match status" value="1"/>
</dbReference>
<dbReference type="GO" id="GO:0003779">
    <property type="term" value="F:actin binding"/>
    <property type="evidence" value="ECO:0007669"/>
    <property type="project" value="InterPro"/>
</dbReference>
<dbReference type="SMART" id="SM00295">
    <property type="entry name" value="B41"/>
    <property type="match status" value="1"/>
</dbReference>
<dbReference type="GO" id="GO:0005886">
    <property type="term" value="C:plasma membrane"/>
    <property type="evidence" value="ECO:0007669"/>
    <property type="project" value="UniProtKB-SubCell"/>
</dbReference>
<feature type="domain" description="FERM" evidence="5">
    <location>
        <begin position="6"/>
        <end position="295"/>
    </location>
</feature>
<evidence type="ECO:0000256" key="1">
    <source>
        <dbReference type="ARBA" id="ARBA00004202"/>
    </source>
</evidence>
<dbReference type="InterPro" id="IPR011993">
    <property type="entry name" value="PH-like_dom_sf"/>
</dbReference>
<dbReference type="SMART" id="SM01196">
    <property type="entry name" value="FERM_C"/>
    <property type="match status" value="1"/>
</dbReference>
<feature type="coiled-coil region" evidence="4">
    <location>
        <begin position="305"/>
        <end position="559"/>
    </location>
</feature>
<evidence type="ECO:0000313" key="7">
    <source>
        <dbReference type="Proteomes" id="UP000078046"/>
    </source>
</evidence>
<dbReference type="InterPro" id="IPR014352">
    <property type="entry name" value="FERM/acyl-CoA-bd_prot_sf"/>
</dbReference>
<evidence type="ECO:0000256" key="4">
    <source>
        <dbReference type="SAM" id="Coils"/>
    </source>
</evidence>
<dbReference type="EMBL" id="LWCA01000607">
    <property type="protein sequence ID" value="OAF67650.1"/>
    <property type="molecule type" value="Genomic_DNA"/>
</dbReference>
<dbReference type="InterPro" id="IPR008954">
    <property type="entry name" value="Moesin_tail_sf"/>
</dbReference>
<dbReference type="SUPFAM" id="SSF54236">
    <property type="entry name" value="Ubiquitin-like"/>
    <property type="match status" value="1"/>
</dbReference>
<dbReference type="Pfam" id="PF00769">
    <property type="entry name" value="ERM_C"/>
    <property type="match status" value="1"/>
</dbReference>
<dbReference type="InterPro" id="IPR011259">
    <property type="entry name" value="ERM_C_dom"/>
</dbReference>
<dbReference type="Pfam" id="PF09380">
    <property type="entry name" value="FERM_C"/>
    <property type="match status" value="1"/>
</dbReference>
<evidence type="ECO:0000256" key="3">
    <source>
        <dbReference type="ARBA" id="ARBA00023136"/>
    </source>
</evidence>
<proteinExistence type="predicted"/>
<keyword evidence="3" id="KW-0472">Membrane</keyword>
<dbReference type="InterPro" id="IPR035963">
    <property type="entry name" value="FERM_2"/>
</dbReference>
<gene>
    <name evidence="6" type="ORF">A3Q56_04611</name>
</gene>
<comment type="subcellular location">
    <subcellularLocation>
        <location evidence="1">Cell membrane</location>
        <topology evidence="1">Peripheral membrane protein</topology>
    </subcellularLocation>
</comment>
<dbReference type="SUPFAM" id="SSF48678">
    <property type="entry name" value="Moesin tail domain"/>
    <property type="match status" value="1"/>
</dbReference>
<dbReference type="CDD" id="cd14473">
    <property type="entry name" value="FERM_B-lobe"/>
    <property type="match status" value="1"/>
</dbReference>
<sequence>MAKKTKNIVVKTISKQITMSINSKTTGNALLAQVCRTVGIKEHHFFGFLYEDNHGDKIWMKLRNKVLNHKYKDSNNILLNFIFQTFPEDAMNELYTPESLESLLLQIQNDVINDRIHVSTHLAIMLAGYALQAERGDYESENYKIVVDELIPKRCLDQVKLTEDEWTTTISRMHIEAVGLVREEAHMHYIRVMEDAEMYGVTYFEVQNAKKSELYLGVDALGINIYERNDKICPKVGFPWSEVAKVVRSDSYITLDTLSSTSERDKFRISLKSSNLARSAVNVIHSNHLNYVNRRKDTSETEAGLKEAAQRLREIKLKNKLMLQEKNKRIEIEKKAELLRQKVEEQERLIKQKNQENLDIEENRLRLAAELEQSKLSKEKLDLIQVEYDQAIKEKEAKNRENEEISKKMKEKEISEIHIKETADGLQQELQLANKTVQNNNEQLQNAEIDKKQLIEELEKLKMENEANENKLRELKLREEAEKEAAKLKLEKEILEAENKIEENGHTKDEEDDNVELKVNGVTTADEEAQNIEDMAIRNRCMEEKMKDLKEELDKVRIHDKVTAIDAYLNEASGGMKFKTLAKIRRGNTQTRVNAFELL</sequence>
<dbReference type="SUPFAM" id="SSF47031">
    <property type="entry name" value="Second domain of FERM"/>
    <property type="match status" value="1"/>
</dbReference>
<dbReference type="Proteomes" id="UP000078046">
    <property type="component" value="Unassembled WGS sequence"/>
</dbReference>
<dbReference type="PANTHER" id="PTHR23281">
    <property type="entry name" value="MERLIN/MOESIN/EZRIN/RADIXIN"/>
    <property type="match status" value="1"/>
</dbReference>
<dbReference type="Gene3D" id="3.10.20.90">
    <property type="entry name" value="Phosphatidylinositol 3-kinase Catalytic Subunit, Chain A, domain 1"/>
    <property type="match status" value="1"/>
</dbReference>
<keyword evidence="4" id="KW-0175">Coiled coil</keyword>
<dbReference type="Gene3D" id="6.10.360.10">
    <property type="match status" value="1"/>
</dbReference>
<dbReference type="Gene3D" id="1.20.80.10">
    <property type="match status" value="1"/>
</dbReference>
<name>A0A177B0K2_9BILA</name>
<dbReference type="InterPro" id="IPR000299">
    <property type="entry name" value="FERM_domain"/>
</dbReference>
<dbReference type="AlphaFoldDB" id="A0A177B0K2"/>
<keyword evidence="7" id="KW-1185">Reference proteome</keyword>